<proteinExistence type="predicted"/>
<dbReference type="RefSeq" id="WP_235012567.1">
    <property type="nucleotide sequence ID" value="NZ_FWXT01000002.1"/>
</dbReference>
<evidence type="ECO:0000313" key="1">
    <source>
        <dbReference type="EMBL" id="SMC85536.1"/>
    </source>
</evidence>
<organism evidence="1 2">
    <name type="scientific">Pedobacter africanus</name>
    <dbReference type="NCBI Taxonomy" id="151894"/>
    <lineage>
        <taxon>Bacteria</taxon>
        <taxon>Pseudomonadati</taxon>
        <taxon>Bacteroidota</taxon>
        <taxon>Sphingobacteriia</taxon>
        <taxon>Sphingobacteriales</taxon>
        <taxon>Sphingobacteriaceae</taxon>
        <taxon>Pedobacter</taxon>
    </lineage>
</organism>
<dbReference type="Pfam" id="PF14054">
    <property type="entry name" value="DUF4249"/>
    <property type="match status" value="1"/>
</dbReference>
<gene>
    <name evidence="1" type="ORF">SAMN04488524_2917</name>
</gene>
<dbReference type="InterPro" id="IPR025345">
    <property type="entry name" value="DUF4249"/>
</dbReference>
<keyword evidence="2" id="KW-1185">Reference proteome</keyword>
<accession>A0A1W2CKI6</accession>
<evidence type="ECO:0008006" key="3">
    <source>
        <dbReference type="Google" id="ProtNLM"/>
    </source>
</evidence>
<reference evidence="2" key="1">
    <citation type="submission" date="2017-04" db="EMBL/GenBank/DDBJ databases">
        <authorList>
            <person name="Varghese N."/>
            <person name="Submissions S."/>
        </authorList>
    </citation>
    <scope>NUCLEOTIDE SEQUENCE [LARGE SCALE GENOMIC DNA]</scope>
    <source>
        <strain evidence="2">DSM 12126</strain>
    </source>
</reference>
<dbReference type="AlphaFoldDB" id="A0A1W2CKI6"/>
<sequence>MKDLKRNKSLKQLVILAIFLSAMVLPGCEKVIELKLANAEPAVVIEGGVSDQNENQVVKISKTYNFTERNKFNGLSGAKLVLTRPNGSTINYTEIAPGFYQTVKFRGIPGGRYTLDVTVEGKTYRASSTMPAKVMLDSISFRQFDFFGTTNTYIAVNYNDPRDVQNQYRYILKIKGTVEKDVVNEDRFNNGNKVSDVIFKDLGDLVSGDSLHVEFQCVDRNVYRYFYSLGQNSGEAGPPVSPANPVSNFNNGALGIFNAYTSSKRTAVIR</sequence>
<evidence type="ECO:0000313" key="2">
    <source>
        <dbReference type="Proteomes" id="UP000192756"/>
    </source>
</evidence>
<dbReference type="EMBL" id="FWXT01000002">
    <property type="protein sequence ID" value="SMC85536.1"/>
    <property type="molecule type" value="Genomic_DNA"/>
</dbReference>
<dbReference type="Proteomes" id="UP000192756">
    <property type="component" value="Unassembled WGS sequence"/>
</dbReference>
<protein>
    <recommendedName>
        <fullName evidence="3">DUF4249 domain-containing protein</fullName>
    </recommendedName>
</protein>
<dbReference type="STRING" id="151894.SAMN04488524_2917"/>
<name>A0A1W2CKI6_9SPHI</name>